<feature type="domain" description="Carbamoyl-phosphate synthase small subunit N-terminal" evidence="6">
    <location>
        <begin position="1"/>
        <end position="129"/>
    </location>
</feature>
<evidence type="ECO:0000256" key="2">
    <source>
        <dbReference type="ARBA" id="ARBA00007800"/>
    </source>
</evidence>
<comment type="catalytic activity">
    <reaction evidence="5">
        <text>hydrogencarbonate + L-glutamine + 2 ATP + H2O = carbamoyl phosphate + L-glutamate + 2 ADP + phosphate + 2 H(+)</text>
        <dbReference type="Rhea" id="RHEA:18633"/>
        <dbReference type="ChEBI" id="CHEBI:15377"/>
        <dbReference type="ChEBI" id="CHEBI:15378"/>
        <dbReference type="ChEBI" id="CHEBI:17544"/>
        <dbReference type="ChEBI" id="CHEBI:29985"/>
        <dbReference type="ChEBI" id="CHEBI:30616"/>
        <dbReference type="ChEBI" id="CHEBI:43474"/>
        <dbReference type="ChEBI" id="CHEBI:58228"/>
        <dbReference type="ChEBI" id="CHEBI:58359"/>
        <dbReference type="ChEBI" id="CHEBI:456216"/>
        <dbReference type="EC" id="6.3.5.5"/>
    </reaction>
</comment>
<dbReference type="PROSITE" id="PS51273">
    <property type="entry name" value="GATASE_TYPE_1"/>
    <property type="match status" value="1"/>
</dbReference>
<dbReference type="InterPro" id="IPR002474">
    <property type="entry name" value="CarbamoylP_synth_ssu_N"/>
</dbReference>
<dbReference type="Gene3D" id="3.50.30.20">
    <property type="entry name" value="Carbamoyl-phosphate synthase small subunit, N-terminal domain"/>
    <property type="match status" value="1"/>
</dbReference>
<dbReference type="InterPro" id="IPR036480">
    <property type="entry name" value="CarbP_synth_ssu_N_sf"/>
</dbReference>
<dbReference type="Pfam" id="PF00117">
    <property type="entry name" value="GATase"/>
    <property type="match status" value="1"/>
</dbReference>
<comment type="similarity">
    <text evidence="2">Belongs to the CarA family.</text>
</comment>
<keyword evidence="4" id="KW-0315">Glutamine amidotransferase</keyword>
<sequence length="350" mass="38704">MQGSLKLATGEIFNGDWYGEINKSYGEVIHYTGMGNFLEFLTDPAVKGKIVLSTYPGILNSSTDTNKFESDHIQAVGVITQQTLPLNNIDNHTIAGLCMQQNIPVLTNTDTRAIMKRLRAGGEMPAKMVANEQLKVVDPTPSTPIAVNTNKKMNQSGSKHMVIIDFGVKKSLINWLIAENYKLTIVAPEMPANEIVALDPDGVIFSGGPGNPEVWKQNHSEYRKIAEKYPTIGFGLGHQILASTFGATVEKLARGHRSFKQPIIHTATNQVFLSVQNHGYAVDEQSLKDTGFSISFKSIQDGTVDGLVHDQYQIVTYQFHPNGKNVKLETMMLHSFFHQLDQQKGVKLYA</sequence>
<evidence type="ECO:0000256" key="3">
    <source>
        <dbReference type="ARBA" id="ARBA00012738"/>
    </source>
</evidence>
<dbReference type="AlphaFoldDB" id="A0A2X4WL83"/>
<reference evidence="7 8" key="1">
    <citation type="submission" date="2018-06" db="EMBL/GenBank/DDBJ databases">
        <authorList>
            <consortium name="Pathogen Informatics"/>
            <person name="Doyle S."/>
        </authorList>
    </citation>
    <scope>NUCLEOTIDE SEQUENCE [LARGE SCALE GENOMIC DNA]</scope>
    <source>
        <strain evidence="7 8">NCTC4824</strain>
    </source>
</reference>
<dbReference type="KEGG" id="blen:NCTC4824_02383"/>
<evidence type="ECO:0000256" key="1">
    <source>
        <dbReference type="ARBA" id="ARBA00005077"/>
    </source>
</evidence>
<dbReference type="PRINTS" id="PR00099">
    <property type="entry name" value="CPSGATASE"/>
</dbReference>
<evidence type="ECO:0000313" key="7">
    <source>
        <dbReference type="EMBL" id="SQI59462.1"/>
    </source>
</evidence>
<dbReference type="SMART" id="SM01097">
    <property type="entry name" value="CPSase_sm_chain"/>
    <property type="match status" value="1"/>
</dbReference>
<dbReference type="InterPro" id="IPR017926">
    <property type="entry name" value="GATASE"/>
</dbReference>
<evidence type="ECO:0000256" key="5">
    <source>
        <dbReference type="ARBA" id="ARBA00048816"/>
    </source>
</evidence>
<evidence type="ECO:0000313" key="8">
    <source>
        <dbReference type="Proteomes" id="UP000249134"/>
    </source>
</evidence>
<evidence type="ECO:0000256" key="4">
    <source>
        <dbReference type="ARBA" id="ARBA00022962"/>
    </source>
</evidence>
<dbReference type="NCBIfam" id="NF009475">
    <property type="entry name" value="PRK12838.1"/>
    <property type="match status" value="1"/>
</dbReference>
<organism evidence="7 8">
    <name type="scientific">Lederbergia lenta</name>
    <name type="common">Bacillus lentus</name>
    <dbReference type="NCBI Taxonomy" id="1467"/>
    <lineage>
        <taxon>Bacteria</taxon>
        <taxon>Bacillati</taxon>
        <taxon>Bacillota</taxon>
        <taxon>Bacilli</taxon>
        <taxon>Bacillales</taxon>
        <taxon>Bacillaceae</taxon>
        <taxon>Lederbergia</taxon>
    </lineage>
</organism>
<dbReference type="PANTHER" id="PTHR43418">
    <property type="entry name" value="MULTIFUNCTIONAL TRYPTOPHAN BIOSYNTHESIS PROTEIN-RELATED"/>
    <property type="match status" value="1"/>
</dbReference>
<evidence type="ECO:0000259" key="6">
    <source>
        <dbReference type="SMART" id="SM01097"/>
    </source>
</evidence>
<dbReference type="Pfam" id="PF00988">
    <property type="entry name" value="CPSase_sm_chain"/>
    <property type="match status" value="1"/>
</dbReference>
<dbReference type="InterPro" id="IPR050472">
    <property type="entry name" value="Anth_synth/Amidotransfase"/>
</dbReference>
<name>A0A2X4WL83_LEDLE</name>
<dbReference type="Proteomes" id="UP000249134">
    <property type="component" value="Chromosome 1"/>
</dbReference>
<gene>
    <name evidence="7" type="primary">carA2</name>
    <name evidence="7" type="ORF">NCTC4824_02383</name>
</gene>
<dbReference type="SUPFAM" id="SSF52317">
    <property type="entry name" value="Class I glutamine amidotransferase-like"/>
    <property type="match status" value="1"/>
</dbReference>
<dbReference type="EMBL" id="LS483476">
    <property type="protein sequence ID" value="SQI59462.1"/>
    <property type="molecule type" value="Genomic_DNA"/>
</dbReference>
<comment type="pathway">
    <text evidence="1">Amino-acid biosynthesis; L-arginine biosynthesis; carbamoyl phosphate from bicarbonate: step 1/1.</text>
</comment>
<dbReference type="PANTHER" id="PTHR43418:SF7">
    <property type="entry name" value="CARBAMOYL-PHOSPHATE SYNTHASE SMALL CHAIN"/>
    <property type="match status" value="1"/>
</dbReference>
<dbReference type="InterPro" id="IPR029062">
    <property type="entry name" value="Class_I_gatase-like"/>
</dbReference>
<protein>
    <recommendedName>
        <fullName evidence="3">carbamoyl-phosphate synthase (glutamine-hydrolyzing)</fullName>
        <ecNumber evidence="3">6.3.5.5</ecNumber>
    </recommendedName>
</protein>
<accession>A0A2X4WL83</accession>
<dbReference type="GO" id="GO:0004088">
    <property type="term" value="F:carbamoyl-phosphate synthase (glutamine-hydrolyzing) activity"/>
    <property type="evidence" value="ECO:0007669"/>
    <property type="project" value="UniProtKB-EC"/>
</dbReference>
<dbReference type="Gene3D" id="3.40.50.880">
    <property type="match status" value="1"/>
</dbReference>
<dbReference type="RefSeq" id="WP_066138921.1">
    <property type="nucleotide sequence ID" value="NZ_CBCSGM010000001.1"/>
</dbReference>
<keyword evidence="7" id="KW-0436">Ligase</keyword>
<dbReference type="SUPFAM" id="SSF52021">
    <property type="entry name" value="Carbamoyl phosphate synthetase, small subunit N-terminal domain"/>
    <property type="match status" value="1"/>
</dbReference>
<proteinExistence type="inferred from homology"/>
<dbReference type="EC" id="6.3.5.5" evidence="3"/>
<dbReference type="STRING" id="1348624.GCA_001591545_01433"/>
<keyword evidence="8" id="KW-1185">Reference proteome</keyword>